<keyword evidence="8" id="KW-1185">Reference proteome</keyword>
<dbReference type="Pfam" id="PF10040">
    <property type="entry name" value="CRISPR_Cas6"/>
    <property type="match status" value="1"/>
</dbReference>
<feature type="domain" description="CRISPR-associated protein Cas6 C-terminal" evidence="5">
    <location>
        <begin position="128"/>
        <end position="243"/>
    </location>
</feature>
<dbReference type="Proteomes" id="UP000093514">
    <property type="component" value="Unassembled WGS sequence"/>
</dbReference>
<dbReference type="RefSeq" id="WP_068718356.1">
    <property type="nucleotide sequence ID" value="NZ_LWDV01000009.1"/>
</dbReference>
<dbReference type="InterPro" id="IPR010156">
    <property type="entry name" value="CRISPR-assoc_prot_Cas6"/>
</dbReference>
<sequence length="248" mass="28391">MPYSTVLDLALGKSYRDFNGKQTHGLFFDLISSVDKKIADNLHQSNQVKPFTTGIIYGKEPKIRFTFLEDEMQSALLSALLDRDNFPLTLKDEEIVINTIRTVDDESGLANFCNYNQLLECENKSFRLSFLTPTAFKKGSLNYILPDLDSIFRGLLQKWNLFSGYKYDFGLIEEINQKVGITKHKVRSEVINYGRYFQVGFVGYIEAKIFSKDKKFIKKVQSLAQFAFYAGVGYKTTMGMGQTVYKSN</sequence>
<evidence type="ECO:0000256" key="2">
    <source>
        <dbReference type="ARBA" id="ARBA00022759"/>
    </source>
</evidence>
<feature type="domain" description="CRISPR-associated protein Cas6-like N-terminal" evidence="6">
    <location>
        <begin position="1"/>
        <end position="53"/>
    </location>
</feature>
<evidence type="ECO:0000259" key="5">
    <source>
        <dbReference type="Pfam" id="PF10040"/>
    </source>
</evidence>
<dbReference type="Gene3D" id="3.30.70.1900">
    <property type="match status" value="1"/>
</dbReference>
<evidence type="ECO:0000256" key="3">
    <source>
        <dbReference type="ARBA" id="ARBA00022801"/>
    </source>
</evidence>
<reference evidence="8" key="1">
    <citation type="submission" date="2016-07" db="EMBL/GenBank/DDBJ databases">
        <authorList>
            <person name="Florea S."/>
            <person name="Webb J.S."/>
            <person name="Jaromczyk J."/>
            <person name="Schardl C.L."/>
        </authorList>
    </citation>
    <scope>NUCLEOTIDE SEQUENCE [LARGE SCALE GENOMIC DNA]</scope>
    <source>
        <strain evidence="8">Z6</strain>
    </source>
</reference>
<dbReference type="AlphaFoldDB" id="A0A1C0A8C7"/>
<dbReference type="GO" id="GO:0051607">
    <property type="term" value="P:defense response to virus"/>
    <property type="evidence" value="ECO:0007669"/>
    <property type="project" value="UniProtKB-KW"/>
</dbReference>
<dbReference type="OrthoDB" id="425607at2"/>
<evidence type="ECO:0000256" key="4">
    <source>
        <dbReference type="ARBA" id="ARBA00023118"/>
    </source>
</evidence>
<dbReference type="Pfam" id="PF19308">
    <property type="entry name" value="CRISPR_Cas6_N"/>
    <property type="match status" value="1"/>
</dbReference>
<keyword evidence="4" id="KW-0051">Antiviral defense</keyword>
<dbReference type="CDD" id="cd21141">
    <property type="entry name" value="Cas6_III-like"/>
    <property type="match status" value="1"/>
</dbReference>
<dbReference type="InterPro" id="IPR019267">
    <property type="entry name" value="CRISPR-assoc_Cas6_C"/>
</dbReference>
<dbReference type="InterPro" id="IPR045648">
    <property type="entry name" value="CRISPR-assoc_Cas6-like_N"/>
</dbReference>
<organism evidence="7 8">
    <name type="scientific">Orenia metallireducens</name>
    <dbReference type="NCBI Taxonomy" id="1413210"/>
    <lineage>
        <taxon>Bacteria</taxon>
        <taxon>Bacillati</taxon>
        <taxon>Bacillota</taxon>
        <taxon>Clostridia</taxon>
        <taxon>Halanaerobiales</taxon>
        <taxon>Halobacteroidaceae</taxon>
        <taxon>Orenia</taxon>
    </lineage>
</organism>
<evidence type="ECO:0000256" key="1">
    <source>
        <dbReference type="ARBA" id="ARBA00022722"/>
    </source>
</evidence>
<accession>A0A1C0A8C7</accession>
<dbReference type="Gene3D" id="3.30.70.1890">
    <property type="match status" value="1"/>
</dbReference>
<dbReference type="EMBL" id="LWDV01000009">
    <property type="protein sequence ID" value="OCL26482.1"/>
    <property type="molecule type" value="Genomic_DNA"/>
</dbReference>
<reference evidence="7 8" key="2">
    <citation type="submission" date="2016-08" db="EMBL/GenBank/DDBJ databases">
        <title>Orenia metallireducens sp. nov. strain Z6, a Novel Metal-reducing Firmicute from the Deep Subsurface.</title>
        <authorList>
            <person name="Maxim B.I."/>
            <person name="Kenneth K."/>
            <person name="Flynn T.M."/>
            <person name="Oloughlin E.J."/>
            <person name="Locke R.A."/>
            <person name="Weber J.R."/>
            <person name="Egan S.M."/>
            <person name="Mackie R.I."/>
            <person name="Cann I.K."/>
        </authorList>
    </citation>
    <scope>NUCLEOTIDE SEQUENCE [LARGE SCALE GENOMIC DNA]</scope>
    <source>
        <strain evidence="7 8">Z6</strain>
    </source>
</reference>
<dbReference type="InterPro" id="IPR045747">
    <property type="entry name" value="CRISPR-assoc_prot_Cas6_N_sf"/>
</dbReference>
<dbReference type="GO" id="GO:0004519">
    <property type="term" value="F:endonuclease activity"/>
    <property type="evidence" value="ECO:0007669"/>
    <property type="project" value="UniProtKB-KW"/>
</dbReference>
<keyword evidence="1" id="KW-0540">Nuclease</keyword>
<keyword evidence="2" id="KW-0255">Endonuclease</keyword>
<proteinExistence type="predicted"/>
<name>A0A1C0A8C7_9FIRM</name>
<protein>
    <submittedName>
        <fullName evidence="7">CRISPR-associated endoribonuclease Cas6</fullName>
    </submittedName>
</protein>
<dbReference type="GO" id="GO:0016788">
    <property type="term" value="F:hydrolase activity, acting on ester bonds"/>
    <property type="evidence" value="ECO:0007669"/>
    <property type="project" value="InterPro"/>
</dbReference>
<evidence type="ECO:0000313" key="8">
    <source>
        <dbReference type="Proteomes" id="UP000093514"/>
    </source>
</evidence>
<gene>
    <name evidence="7" type="ORF">U472_10825</name>
</gene>
<evidence type="ECO:0000313" key="7">
    <source>
        <dbReference type="EMBL" id="OCL26482.1"/>
    </source>
</evidence>
<keyword evidence="3" id="KW-0378">Hydrolase</keyword>
<comment type="caution">
    <text evidence="7">The sequence shown here is derived from an EMBL/GenBank/DDBJ whole genome shotgun (WGS) entry which is preliminary data.</text>
</comment>
<evidence type="ECO:0000259" key="6">
    <source>
        <dbReference type="Pfam" id="PF19308"/>
    </source>
</evidence>
<dbReference type="NCBIfam" id="TIGR01877">
    <property type="entry name" value="cas_cas6"/>
    <property type="match status" value="1"/>
</dbReference>